<name>T1F5U0_HELRO</name>
<dbReference type="EMBL" id="KB096502">
    <property type="protein sequence ID" value="ESO04344.1"/>
    <property type="molecule type" value="Genomic_DNA"/>
</dbReference>
<protein>
    <submittedName>
        <fullName evidence="2 3">Uncharacterized protein</fullName>
    </submittedName>
</protein>
<dbReference type="HOGENOM" id="CLU_667785_0_0_1"/>
<dbReference type="CTD" id="20204189"/>
<reference evidence="2 4" key="2">
    <citation type="journal article" date="2013" name="Nature">
        <title>Insights into bilaterian evolution from three spiralian genomes.</title>
        <authorList>
            <person name="Simakov O."/>
            <person name="Marletaz F."/>
            <person name="Cho S.J."/>
            <person name="Edsinger-Gonzales E."/>
            <person name="Havlak P."/>
            <person name="Hellsten U."/>
            <person name="Kuo D.H."/>
            <person name="Larsson T."/>
            <person name="Lv J."/>
            <person name="Arendt D."/>
            <person name="Savage R."/>
            <person name="Osoegawa K."/>
            <person name="de Jong P."/>
            <person name="Grimwood J."/>
            <person name="Chapman J.A."/>
            <person name="Shapiro H."/>
            <person name="Aerts A."/>
            <person name="Otillar R.P."/>
            <person name="Terry A.Y."/>
            <person name="Boore J.L."/>
            <person name="Grigoriev I.V."/>
            <person name="Lindberg D.R."/>
            <person name="Seaver E.C."/>
            <person name="Weisblat D.A."/>
            <person name="Putnam N.H."/>
            <person name="Rokhsar D.S."/>
        </authorList>
    </citation>
    <scope>NUCLEOTIDE SEQUENCE</scope>
</reference>
<gene>
    <name evidence="3" type="primary">20204189</name>
    <name evidence="2" type="ORF">HELRODRAFT_172707</name>
</gene>
<keyword evidence="1" id="KW-1133">Transmembrane helix</keyword>
<accession>T1F5U0</accession>
<dbReference type="RefSeq" id="XP_009017613.1">
    <property type="nucleotide sequence ID" value="XM_009019365.1"/>
</dbReference>
<sequence length="412" mass="47069">MRPTNDLISIHTVNRIGSKSILLLSKKSFTILLISWILLLIASSNITEGNSISKHLDDLLDLEYLRQRVKNATRLRGASKKLKSLKNSPSLQKNSTFPKKYITIFKVNKGSKPKIVTTNRKQTMKIIATMFKNDRPLFRQNRGLLNGSDVIATTTALTDTKIKTDVFSSKIATRKTPATFKKKPARLTEKNNSGKMIPRKKSTIKRVQTNKLRRKIRTKKVATTKMQPATAELKKAYESTAKTVPTATELKKNMATTTTTLPTKIKLKPTNIIKKTLPTTIKSKKVIRTTTLKKAIKTKRKKVIELEKQQAPTPPHKNSIHDDFDENDKFFLVNMKVSKQIVYFINNFEDKTGFYALTIISIITLISSVIISINNHEELYKLYKFLFLVESTFVFCNYVMRPIAQYILRSRD</sequence>
<dbReference type="GeneID" id="20204189"/>
<dbReference type="Proteomes" id="UP000015101">
    <property type="component" value="Unassembled WGS sequence"/>
</dbReference>
<evidence type="ECO:0000313" key="4">
    <source>
        <dbReference type="Proteomes" id="UP000015101"/>
    </source>
</evidence>
<feature type="transmembrane region" description="Helical" evidence="1">
    <location>
        <begin position="354"/>
        <end position="373"/>
    </location>
</feature>
<evidence type="ECO:0000313" key="3">
    <source>
        <dbReference type="EnsemblMetazoa" id="HelroP172707"/>
    </source>
</evidence>
<proteinExistence type="predicted"/>
<feature type="transmembrane region" description="Helical" evidence="1">
    <location>
        <begin position="385"/>
        <end position="408"/>
    </location>
</feature>
<organism evidence="3 4">
    <name type="scientific">Helobdella robusta</name>
    <name type="common">Californian leech</name>
    <dbReference type="NCBI Taxonomy" id="6412"/>
    <lineage>
        <taxon>Eukaryota</taxon>
        <taxon>Metazoa</taxon>
        <taxon>Spiralia</taxon>
        <taxon>Lophotrochozoa</taxon>
        <taxon>Annelida</taxon>
        <taxon>Clitellata</taxon>
        <taxon>Hirudinea</taxon>
        <taxon>Rhynchobdellida</taxon>
        <taxon>Glossiphoniidae</taxon>
        <taxon>Helobdella</taxon>
    </lineage>
</organism>
<dbReference type="EMBL" id="AMQM01004321">
    <property type="status" value="NOT_ANNOTATED_CDS"/>
    <property type="molecule type" value="Genomic_DNA"/>
</dbReference>
<dbReference type="AlphaFoldDB" id="T1F5U0"/>
<keyword evidence="4" id="KW-1185">Reference proteome</keyword>
<dbReference type="KEGG" id="hro:HELRODRAFT_172707"/>
<reference evidence="3" key="3">
    <citation type="submission" date="2015-06" db="UniProtKB">
        <authorList>
            <consortium name="EnsemblMetazoa"/>
        </authorList>
    </citation>
    <scope>IDENTIFICATION</scope>
</reference>
<feature type="transmembrane region" description="Helical" evidence="1">
    <location>
        <begin position="21"/>
        <end position="42"/>
    </location>
</feature>
<keyword evidence="1" id="KW-0812">Transmembrane</keyword>
<dbReference type="InParanoid" id="T1F5U0"/>
<evidence type="ECO:0000313" key="2">
    <source>
        <dbReference type="EMBL" id="ESO04344.1"/>
    </source>
</evidence>
<evidence type="ECO:0000256" key="1">
    <source>
        <dbReference type="SAM" id="Phobius"/>
    </source>
</evidence>
<keyword evidence="1" id="KW-0472">Membrane</keyword>
<dbReference type="EnsemblMetazoa" id="HelroT172707">
    <property type="protein sequence ID" value="HelroP172707"/>
    <property type="gene ID" value="HelroG172707"/>
</dbReference>
<reference evidence="4" key="1">
    <citation type="submission" date="2012-12" db="EMBL/GenBank/DDBJ databases">
        <authorList>
            <person name="Hellsten U."/>
            <person name="Grimwood J."/>
            <person name="Chapman J.A."/>
            <person name="Shapiro H."/>
            <person name="Aerts A."/>
            <person name="Otillar R.P."/>
            <person name="Terry A.Y."/>
            <person name="Boore J.L."/>
            <person name="Simakov O."/>
            <person name="Marletaz F."/>
            <person name="Cho S.-J."/>
            <person name="Edsinger-Gonzales E."/>
            <person name="Havlak P."/>
            <person name="Kuo D.-H."/>
            <person name="Larsson T."/>
            <person name="Lv J."/>
            <person name="Arendt D."/>
            <person name="Savage R."/>
            <person name="Osoegawa K."/>
            <person name="de Jong P."/>
            <person name="Lindberg D.R."/>
            <person name="Seaver E.C."/>
            <person name="Weisblat D.A."/>
            <person name="Putnam N.H."/>
            <person name="Grigoriev I.V."/>
            <person name="Rokhsar D.S."/>
        </authorList>
    </citation>
    <scope>NUCLEOTIDE SEQUENCE</scope>
</reference>